<dbReference type="STRING" id="747365.Thena_0801"/>
<feature type="binding site" evidence="6">
    <location>
        <position position="56"/>
    </location>
    <ligand>
        <name>NADPH</name>
        <dbReference type="ChEBI" id="CHEBI:57783"/>
    </ligand>
</feature>
<evidence type="ECO:0000256" key="2">
    <source>
        <dbReference type="ARBA" id="ARBA00022857"/>
    </source>
</evidence>
<keyword evidence="3 4" id="KW-0560">Oxidoreductase</keyword>
<dbReference type="Pfam" id="PF03807">
    <property type="entry name" value="F420_oxidored"/>
    <property type="match status" value="1"/>
</dbReference>
<sequence>MIKIGILGAGRVGEAFLKGLKPLHEEGKIFVAASHRRLERREELGRKYSLKIFSSNDELVQSSDIVVITLKPDQFRSLAESMKRKALFKDKTVISVMAGITLNELYEKGGIERAFRIMPTLGVINQNGLMAMCASSLIQPQDWMDVESILSALGDVVRLEEDKFAAFTALGGSGPAYVALLMESLVDSGVTIGLSRSISKKIVEHLFESLVGLVEIYEHPVHLKEAVMSPNGTTAQGLLYLESTGVKGNIIQAVIKAYQRAREME</sequence>
<comment type="pathway">
    <text evidence="4">Amino-acid biosynthesis; L-proline biosynthesis; L-proline from L-glutamate 5-semialdehyde: step 1/1.</text>
</comment>
<protein>
    <recommendedName>
        <fullName evidence="4 5">Pyrroline-5-carboxylate reductase</fullName>
        <shortName evidence="4">P5C reductase</shortName>
        <shortName evidence="4">P5CR</shortName>
        <ecNumber evidence="4 5">1.5.1.2</ecNumber>
    </recommendedName>
    <alternativeName>
        <fullName evidence="4">PCA reductase</fullName>
    </alternativeName>
</protein>
<evidence type="ECO:0000256" key="1">
    <source>
        <dbReference type="ARBA" id="ARBA00005525"/>
    </source>
</evidence>
<dbReference type="InterPro" id="IPR028939">
    <property type="entry name" value="P5C_Rdtase_cat_N"/>
</dbReference>
<dbReference type="AlphaFoldDB" id="M1E8E8"/>
<comment type="catalytic activity">
    <reaction evidence="4">
        <text>L-proline + NAD(+) = (S)-1-pyrroline-5-carboxylate + NADH + 2 H(+)</text>
        <dbReference type="Rhea" id="RHEA:14105"/>
        <dbReference type="ChEBI" id="CHEBI:15378"/>
        <dbReference type="ChEBI" id="CHEBI:17388"/>
        <dbReference type="ChEBI" id="CHEBI:57540"/>
        <dbReference type="ChEBI" id="CHEBI:57945"/>
        <dbReference type="ChEBI" id="CHEBI:60039"/>
        <dbReference type="EC" id="1.5.1.2"/>
    </reaction>
</comment>
<comment type="catalytic activity">
    <reaction evidence="4">
        <text>L-proline + NADP(+) = (S)-1-pyrroline-5-carboxylate + NADPH + 2 H(+)</text>
        <dbReference type="Rhea" id="RHEA:14109"/>
        <dbReference type="ChEBI" id="CHEBI:15378"/>
        <dbReference type="ChEBI" id="CHEBI:17388"/>
        <dbReference type="ChEBI" id="CHEBI:57783"/>
        <dbReference type="ChEBI" id="CHEBI:58349"/>
        <dbReference type="ChEBI" id="CHEBI:60039"/>
        <dbReference type="EC" id="1.5.1.2"/>
    </reaction>
</comment>
<dbReference type="RefSeq" id="WP_013756159.1">
    <property type="nucleotide sequence ID" value="NC_015499.1"/>
</dbReference>
<evidence type="ECO:0000256" key="4">
    <source>
        <dbReference type="HAMAP-Rule" id="MF_01925"/>
    </source>
</evidence>
<dbReference type="Pfam" id="PF14748">
    <property type="entry name" value="P5CR_dimer"/>
    <property type="match status" value="1"/>
</dbReference>
<keyword evidence="4" id="KW-0028">Amino-acid biosynthesis</keyword>
<dbReference type="HOGENOM" id="CLU_042344_4_1_9"/>
<dbReference type="eggNOG" id="COG0345">
    <property type="taxonomic scope" value="Bacteria"/>
</dbReference>
<keyword evidence="10" id="KW-1185">Reference proteome</keyword>
<dbReference type="Gene3D" id="3.40.50.720">
    <property type="entry name" value="NAD(P)-binding Rossmann-like Domain"/>
    <property type="match status" value="1"/>
</dbReference>
<comment type="subcellular location">
    <subcellularLocation>
        <location evidence="4">Cytoplasm</location>
    </subcellularLocation>
</comment>
<organism evidence="9 10">
    <name type="scientific">Thermodesulfobium narugense DSM 14796</name>
    <dbReference type="NCBI Taxonomy" id="747365"/>
    <lineage>
        <taxon>Bacteria</taxon>
        <taxon>Pseudomonadati</taxon>
        <taxon>Thermodesulfobiota</taxon>
        <taxon>Thermodesulfobiia</taxon>
        <taxon>Thermodesulfobiales</taxon>
        <taxon>Thermodesulfobiaceae</taxon>
        <taxon>Thermodesulfobium</taxon>
    </lineage>
</organism>
<keyword evidence="4" id="KW-0963">Cytoplasm</keyword>
<dbReference type="UniPathway" id="UPA00098">
    <property type="reaction ID" value="UER00361"/>
</dbReference>
<dbReference type="OrthoDB" id="9805754at2"/>
<evidence type="ECO:0000313" key="9">
    <source>
        <dbReference type="EMBL" id="AEE14434.1"/>
    </source>
</evidence>
<keyword evidence="2 4" id="KW-0521">NADP</keyword>
<evidence type="ECO:0000259" key="8">
    <source>
        <dbReference type="Pfam" id="PF14748"/>
    </source>
</evidence>
<evidence type="ECO:0000256" key="3">
    <source>
        <dbReference type="ARBA" id="ARBA00023002"/>
    </source>
</evidence>
<dbReference type="NCBIfam" id="TIGR00112">
    <property type="entry name" value="proC"/>
    <property type="match status" value="1"/>
</dbReference>
<comment type="function">
    <text evidence="4">Catalyzes the reduction of 1-pyrroline-5-carboxylate (PCA) to L-proline.</text>
</comment>
<keyword evidence="4" id="KW-0641">Proline biosynthesis</keyword>
<feature type="binding site" evidence="6">
    <location>
        <position position="34"/>
    </location>
    <ligand>
        <name>NADP(+)</name>
        <dbReference type="ChEBI" id="CHEBI:58349"/>
    </ligand>
</feature>
<proteinExistence type="inferred from homology"/>
<dbReference type="GO" id="GO:0004735">
    <property type="term" value="F:pyrroline-5-carboxylate reductase activity"/>
    <property type="evidence" value="ECO:0007669"/>
    <property type="project" value="UniProtKB-UniRule"/>
</dbReference>
<dbReference type="HAMAP" id="MF_01925">
    <property type="entry name" value="P5C_reductase"/>
    <property type="match status" value="1"/>
</dbReference>
<dbReference type="InterPro" id="IPR029036">
    <property type="entry name" value="P5CR_dimer"/>
</dbReference>
<dbReference type="EC" id="1.5.1.2" evidence="4 5"/>
<comment type="similarity">
    <text evidence="1 4">Belongs to the pyrroline-5-carboxylate reductase family.</text>
</comment>
<evidence type="ECO:0000256" key="5">
    <source>
        <dbReference type="NCBIfam" id="TIGR00112"/>
    </source>
</evidence>
<evidence type="ECO:0000259" key="7">
    <source>
        <dbReference type="Pfam" id="PF03807"/>
    </source>
</evidence>
<dbReference type="InterPro" id="IPR036291">
    <property type="entry name" value="NAD(P)-bd_dom_sf"/>
</dbReference>
<dbReference type="KEGG" id="tnr:Thena_0801"/>
<dbReference type="InterPro" id="IPR008927">
    <property type="entry name" value="6-PGluconate_DH-like_C_sf"/>
</dbReference>
<dbReference type="Gene3D" id="1.10.3730.10">
    <property type="entry name" value="ProC C-terminal domain-like"/>
    <property type="match status" value="1"/>
</dbReference>
<feature type="domain" description="Pyrroline-5-carboxylate reductase catalytic N-terminal" evidence="7">
    <location>
        <begin position="3"/>
        <end position="99"/>
    </location>
</feature>
<dbReference type="PIRSF" id="PIRSF000193">
    <property type="entry name" value="Pyrrol-5-carb_rd"/>
    <property type="match status" value="1"/>
</dbReference>
<dbReference type="GO" id="GO:0005737">
    <property type="term" value="C:cytoplasm"/>
    <property type="evidence" value="ECO:0007669"/>
    <property type="project" value="UniProtKB-SubCell"/>
</dbReference>
<dbReference type="SUPFAM" id="SSF48179">
    <property type="entry name" value="6-phosphogluconate dehydrogenase C-terminal domain-like"/>
    <property type="match status" value="1"/>
</dbReference>
<dbReference type="Proteomes" id="UP000011765">
    <property type="component" value="Chromosome"/>
</dbReference>
<evidence type="ECO:0000313" key="10">
    <source>
        <dbReference type="Proteomes" id="UP000011765"/>
    </source>
</evidence>
<dbReference type="SUPFAM" id="SSF51735">
    <property type="entry name" value="NAD(P)-binding Rossmann-fold domains"/>
    <property type="match status" value="1"/>
</dbReference>
<evidence type="ECO:0000256" key="6">
    <source>
        <dbReference type="PIRSR" id="PIRSR000193-1"/>
    </source>
</evidence>
<dbReference type="FunFam" id="1.10.3730.10:FF:000001">
    <property type="entry name" value="Pyrroline-5-carboxylate reductase"/>
    <property type="match status" value="1"/>
</dbReference>
<dbReference type="InterPro" id="IPR000304">
    <property type="entry name" value="Pyrroline-COOH_reductase"/>
</dbReference>
<gene>
    <name evidence="4" type="primary">proC</name>
    <name evidence="9" type="ORF">Thena_0801</name>
</gene>
<feature type="domain" description="Pyrroline-5-carboxylate reductase dimerisation" evidence="8">
    <location>
        <begin position="161"/>
        <end position="264"/>
    </location>
</feature>
<dbReference type="PANTHER" id="PTHR11645">
    <property type="entry name" value="PYRROLINE-5-CARBOXYLATE REDUCTASE"/>
    <property type="match status" value="1"/>
</dbReference>
<accession>M1E8E8</accession>
<dbReference type="EMBL" id="CP002690">
    <property type="protein sequence ID" value="AEE14434.1"/>
    <property type="molecule type" value="Genomic_DNA"/>
</dbReference>
<dbReference type="GO" id="GO:0055129">
    <property type="term" value="P:L-proline biosynthetic process"/>
    <property type="evidence" value="ECO:0007669"/>
    <property type="project" value="UniProtKB-UniRule"/>
</dbReference>
<dbReference type="PANTHER" id="PTHR11645:SF0">
    <property type="entry name" value="PYRROLINE-5-CARBOXYLATE REDUCTASE 3"/>
    <property type="match status" value="1"/>
</dbReference>
<reference evidence="9 10" key="1">
    <citation type="submission" date="2011-04" db="EMBL/GenBank/DDBJ databases">
        <title>The complete genome of Thermodesulfobium narugense DSM 14796.</title>
        <authorList>
            <consortium name="US DOE Joint Genome Institute (JGI-PGF)"/>
            <person name="Lucas S."/>
            <person name="Han J."/>
            <person name="Lapidus A."/>
            <person name="Bruce D."/>
            <person name="Goodwin L."/>
            <person name="Pitluck S."/>
            <person name="Peters L."/>
            <person name="Kyrpides N."/>
            <person name="Mavromatis K."/>
            <person name="Pagani I."/>
            <person name="Ivanova N."/>
            <person name="Ovchinnikova G."/>
            <person name="Zhang X."/>
            <person name="Saunders L."/>
            <person name="Detter J.C."/>
            <person name="Tapia R."/>
            <person name="Han C."/>
            <person name="Land M."/>
            <person name="Hauser L."/>
            <person name="Markowitz V."/>
            <person name="Cheng J.-F."/>
            <person name="Hugenholtz P."/>
            <person name="Woyke T."/>
            <person name="Wu D."/>
            <person name="Spring S."/>
            <person name="Schroeder M."/>
            <person name="Brambilla E."/>
            <person name="Klenk H.-P."/>
            <person name="Eisen J.A."/>
        </authorList>
    </citation>
    <scope>NUCLEOTIDE SEQUENCE [LARGE SCALE GENOMIC DNA]</scope>
    <source>
        <strain evidence="9 10">DSM 14796</strain>
    </source>
</reference>
<name>M1E8E8_9BACT</name>